<dbReference type="HOGENOM" id="CLU_013985_1_0_6"/>
<dbReference type="Proteomes" id="UP000002350">
    <property type="component" value="Chromosome"/>
</dbReference>
<accession>D4ZLU8</accession>
<dbReference type="SUPFAM" id="SSF55729">
    <property type="entry name" value="Acyl-CoA N-acyltransferases (Nat)"/>
    <property type="match status" value="1"/>
</dbReference>
<dbReference type="InterPro" id="IPR016181">
    <property type="entry name" value="Acyl_CoA_acyltransferase"/>
</dbReference>
<sequence length="213" mass="24400">MKESRLDNTERAEYLSGEYMVLEPLTLEHVPALSLAVADGELWRLWYASAPHPEEMKSYIETAIAAEKRGETLAFAVRDKRSGEVVGSTRICSWDQINRRLEIGYTWYAKRAQKTGVNTEAKLLLLNYAFETLDVMAVEFRTHWHNQASREAITRLGAKQDGVLRNHKILKNGTVRDTVIYSIIDSEWPTVKQSLKFRLQQNNVNNIGLTFAQ</sequence>
<dbReference type="GO" id="GO:0016747">
    <property type="term" value="F:acyltransferase activity, transferring groups other than amino-acyl groups"/>
    <property type="evidence" value="ECO:0007669"/>
    <property type="project" value="InterPro"/>
</dbReference>
<dbReference type="OrthoDB" id="5295305at2"/>
<dbReference type="AlphaFoldDB" id="D4ZLU8"/>
<dbReference type="EMBL" id="AP011177">
    <property type="protein sequence ID" value="BAJ02647.1"/>
    <property type="molecule type" value="Genomic_DNA"/>
</dbReference>
<dbReference type="eggNOG" id="COG1670">
    <property type="taxonomic scope" value="Bacteria"/>
</dbReference>
<name>D4ZLU8_SHEVD</name>
<organism evidence="2 3">
    <name type="scientific">Shewanella violacea (strain JCM 10179 / CIP 106290 / LMG 19151 / DSS12)</name>
    <dbReference type="NCBI Taxonomy" id="637905"/>
    <lineage>
        <taxon>Bacteria</taxon>
        <taxon>Pseudomonadati</taxon>
        <taxon>Pseudomonadota</taxon>
        <taxon>Gammaproteobacteria</taxon>
        <taxon>Alteromonadales</taxon>
        <taxon>Shewanellaceae</taxon>
        <taxon>Shewanella</taxon>
    </lineage>
</organism>
<evidence type="ECO:0000313" key="2">
    <source>
        <dbReference type="EMBL" id="BAJ02647.1"/>
    </source>
</evidence>
<dbReference type="STRING" id="637905.SVI_2676"/>
<keyword evidence="2" id="KW-0808">Transferase</keyword>
<dbReference type="RefSeq" id="WP_013051947.1">
    <property type="nucleotide sequence ID" value="NC_014012.1"/>
</dbReference>
<dbReference type="PANTHER" id="PTHR43610">
    <property type="entry name" value="BLL6696 PROTEIN"/>
    <property type="match status" value="1"/>
</dbReference>
<evidence type="ECO:0000313" key="3">
    <source>
        <dbReference type="Proteomes" id="UP000002350"/>
    </source>
</evidence>
<dbReference type="KEGG" id="svo:SVI_2676"/>
<protein>
    <submittedName>
        <fullName evidence="2">Acetyltransferase, GNAT family</fullName>
    </submittedName>
</protein>
<reference evidence="3" key="1">
    <citation type="journal article" date="2010" name="Mol. Biosyst.">
        <title>Complete genome sequence and comparative analysis of Shewanella violacea, a psychrophilic and piezophilic bacterium from deep sea floor sediments.</title>
        <authorList>
            <person name="Aono E."/>
            <person name="Baba T."/>
            <person name="Ara T."/>
            <person name="Nishi T."/>
            <person name="Nakamichi T."/>
            <person name="Inamoto E."/>
            <person name="Toyonaga H."/>
            <person name="Hasegawa M."/>
            <person name="Takai Y."/>
            <person name="Okumura Y."/>
            <person name="Baba M."/>
            <person name="Tomita M."/>
            <person name="Kato C."/>
            <person name="Oshima T."/>
            <person name="Nakasone K."/>
            <person name="Mori H."/>
        </authorList>
    </citation>
    <scope>NUCLEOTIDE SEQUENCE [LARGE SCALE GENOMIC DNA]</scope>
    <source>
        <strain evidence="3">JCM 10179 / CIP 106290 / LMG 19151 / DSS12</strain>
    </source>
</reference>
<gene>
    <name evidence="2" type="ordered locus">SVI_2676</name>
</gene>
<dbReference type="PANTHER" id="PTHR43610:SF1">
    <property type="entry name" value="N-ACETYLTRANSFERASE DOMAIN-CONTAINING PROTEIN"/>
    <property type="match status" value="1"/>
</dbReference>
<evidence type="ECO:0000259" key="1">
    <source>
        <dbReference type="Pfam" id="PF13302"/>
    </source>
</evidence>
<keyword evidence="3" id="KW-1185">Reference proteome</keyword>
<feature type="domain" description="N-acetyltransferase" evidence="1">
    <location>
        <begin position="21"/>
        <end position="159"/>
    </location>
</feature>
<proteinExistence type="predicted"/>
<dbReference type="InterPro" id="IPR000182">
    <property type="entry name" value="GNAT_dom"/>
</dbReference>
<dbReference type="Pfam" id="PF13302">
    <property type="entry name" value="Acetyltransf_3"/>
    <property type="match status" value="1"/>
</dbReference>
<dbReference type="Gene3D" id="3.40.630.30">
    <property type="match status" value="1"/>
</dbReference>